<dbReference type="InterPro" id="IPR051207">
    <property type="entry name" value="ComplexI_NDUFA9_subunit"/>
</dbReference>
<dbReference type="InterPro" id="IPR036291">
    <property type="entry name" value="NAD(P)-bd_dom_sf"/>
</dbReference>
<dbReference type="Gene3D" id="3.40.50.720">
    <property type="entry name" value="NAD(P)-binding Rossmann-like Domain"/>
    <property type="match status" value="1"/>
</dbReference>
<dbReference type="PANTHER" id="PTHR12126">
    <property type="entry name" value="NADH-UBIQUINONE OXIDOREDUCTASE 39 KDA SUBUNIT-RELATED"/>
    <property type="match status" value="1"/>
</dbReference>
<reference evidence="2 3" key="1">
    <citation type="submission" date="2024-04" db="EMBL/GenBank/DDBJ databases">
        <title>Polymorphospora sp. isolated from Baiyangdian Lake in Xiong'an New Area.</title>
        <authorList>
            <person name="Zhang X."/>
            <person name="Liu J."/>
        </authorList>
    </citation>
    <scope>NUCLEOTIDE SEQUENCE [LARGE SCALE GENOMIC DNA]</scope>
    <source>
        <strain evidence="2 3">2-325</strain>
    </source>
</reference>
<comment type="caution">
    <text evidence="2">The sequence shown here is derived from an EMBL/GenBank/DDBJ whole genome shotgun (WGS) entry which is preliminary data.</text>
</comment>
<protein>
    <submittedName>
        <fullName evidence="2">NAD(P)H-binding protein</fullName>
    </submittedName>
</protein>
<dbReference type="RefSeq" id="WP_375735224.1">
    <property type="nucleotide sequence ID" value="NZ_JBCGDC010000058.1"/>
</dbReference>
<dbReference type="InterPro" id="IPR016040">
    <property type="entry name" value="NAD(P)-bd_dom"/>
</dbReference>
<evidence type="ECO:0000313" key="3">
    <source>
        <dbReference type="Proteomes" id="UP001582793"/>
    </source>
</evidence>
<sequence length="249" mass="26211">MRIAVAGGTGAVGRHVVDVLRERGHEAVVLARSTGVDLVAGTGLAATLGGVRAVVDVTSVSTRSAEVAERFFRAVTTNLLTAGAAAGVRHLLVLSIVGIDRAPFGYYAGKVAQERLVANGGQPWTILRATQFHEFATQIYGQLRFGPLTLIPTMRSQPVAAREVAQRLVDLAEGEPVGRATDLGGPREEMMADLVRAYARSVGARGPVIQFPLPGAFGRAMRDGTLVAGPAAEHGTQTFAEWLARRPAP</sequence>
<dbReference type="SUPFAM" id="SSF51735">
    <property type="entry name" value="NAD(P)-binding Rossmann-fold domains"/>
    <property type="match status" value="1"/>
</dbReference>
<dbReference type="Proteomes" id="UP001582793">
    <property type="component" value="Unassembled WGS sequence"/>
</dbReference>
<evidence type="ECO:0000313" key="2">
    <source>
        <dbReference type="EMBL" id="MFB6395419.1"/>
    </source>
</evidence>
<accession>A0ABV5CUG7</accession>
<proteinExistence type="predicted"/>
<dbReference type="PANTHER" id="PTHR12126:SF11">
    <property type="entry name" value="NADH DEHYDROGENASE [UBIQUINONE] 1 ALPHA SUBCOMPLEX SUBUNIT 9, MITOCHONDRIAL"/>
    <property type="match status" value="1"/>
</dbReference>
<gene>
    <name evidence="2" type="ORF">AAFH96_20225</name>
</gene>
<keyword evidence="3" id="KW-1185">Reference proteome</keyword>
<organism evidence="2 3">
    <name type="scientific">Polymorphospora lycopeni</name>
    <dbReference type="NCBI Taxonomy" id="3140240"/>
    <lineage>
        <taxon>Bacteria</taxon>
        <taxon>Bacillati</taxon>
        <taxon>Actinomycetota</taxon>
        <taxon>Actinomycetes</taxon>
        <taxon>Micromonosporales</taxon>
        <taxon>Micromonosporaceae</taxon>
        <taxon>Polymorphospora</taxon>
    </lineage>
</organism>
<feature type="domain" description="NAD(P)-binding" evidence="1">
    <location>
        <begin position="7"/>
        <end position="171"/>
    </location>
</feature>
<evidence type="ECO:0000259" key="1">
    <source>
        <dbReference type="Pfam" id="PF13460"/>
    </source>
</evidence>
<name>A0ABV5CUG7_9ACTN</name>
<dbReference type="EMBL" id="JBCGDC010000058">
    <property type="protein sequence ID" value="MFB6395419.1"/>
    <property type="molecule type" value="Genomic_DNA"/>
</dbReference>
<dbReference type="Pfam" id="PF13460">
    <property type="entry name" value="NAD_binding_10"/>
    <property type="match status" value="1"/>
</dbReference>